<evidence type="ECO:0000256" key="1">
    <source>
        <dbReference type="SAM" id="Phobius"/>
    </source>
</evidence>
<dbReference type="AlphaFoldDB" id="A0A2G8T1C0"/>
<dbReference type="Proteomes" id="UP000228593">
    <property type="component" value="Unassembled WGS sequence"/>
</dbReference>
<gene>
    <name evidence="2" type="ORF">CR103_10135</name>
</gene>
<dbReference type="EMBL" id="PDOB01000013">
    <property type="protein sequence ID" value="PIL39850.1"/>
    <property type="molecule type" value="Genomic_DNA"/>
</dbReference>
<protein>
    <recommendedName>
        <fullName evidence="4">DUF697 domain-containing protein</fullName>
    </recommendedName>
</protein>
<keyword evidence="1" id="KW-0472">Membrane</keyword>
<keyword evidence="1" id="KW-0812">Transmembrane</keyword>
<dbReference type="OrthoDB" id="2646363at2"/>
<comment type="caution">
    <text evidence="2">The sequence shown here is derived from an EMBL/GenBank/DDBJ whole genome shotgun (WGS) entry which is preliminary data.</text>
</comment>
<keyword evidence="1" id="KW-1133">Transmembrane helix</keyword>
<reference evidence="2 3" key="1">
    <citation type="submission" date="2017-10" db="EMBL/GenBank/DDBJ databases">
        <title>Massilia psychrophilum sp. nov., a novel purple-pigmented bacterium isolated from Tianshan glacier, Xinjiang Municipality, China.</title>
        <authorList>
            <person name="Wang H."/>
        </authorList>
    </citation>
    <scope>NUCLEOTIDE SEQUENCE [LARGE SCALE GENOMIC DNA]</scope>
    <source>
        <strain evidence="2 3">JCM 30813</strain>
    </source>
</reference>
<name>A0A2G8T1C0_9BURK</name>
<feature type="transmembrane region" description="Helical" evidence="1">
    <location>
        <begin position="123"/>
        <end position="143"/>
    </location>
</feature>
<proteinExistence type="predicted"/>
<keyword evidence="3" id="KW-1185">Reference proteome</keyword>
<organism evidence="2 3">
    <name type="scientific">Massilia psychrophila</name>
    <dbReference type="NCBI Taxonomy" id="1603353"/>
    <lineage>
        <taxon>Bacteria</taxon>
        <taxon>Pseudomonadati</taxon>
        <taxon>Pseudomonadota</taxon>
        <taxon>Betaproteobacteria</taxon>
        <taxon>Burkholderiales</taxon>
        <taxon>Oxalobacteraceae</taxon>
        <taxon>Telluria group</taxon>
        <taxon>Massilia</taxon>
    </lineage>
</organism>
<sequence>MADTLTTDWTLIPGSNDEIAKVRERCRQLVRKRATMAAGFSAVPLPGFDVVSDMTLFVRLVDEVNAAFGLTPQQVERLQPKFRLMAYEAAVGMGGMLVGRLVTRELLMKLFKKVGVKIATKTAAKLVPIAGSVVSAAIGFAMFRQLGYQHVEACVKVADKLRVARPA</sequence>
<evidence type="ECO:0000313" key="2">
    <source>
        <dbReference type="EMBL" id="PIL39850.1"/>
    </source>
</evidence>
<accession>A0A2G8T1C0</accession>
<evidence type="ECO:0008006" key="4">
    <source>
        <dbReference type="Google" id="ProtNLM"/>
    </source>
</evidence>
<evidence type="ECO:0000313" key="3">
    <source>
        <dbReference type="Proteomes" id="UP000228593"/>
    </source>
</evidence>
<dbReference type="RefSeq" id="WP_099915879.1">
    <property type="nucleotide sequence ID" value="NZ_BMHS01000016.1"/>
</dbReference>